<sequence>MDPHPLQVFLQAHLASDASAVLYLPNVLPALLPHHFDASSHLQKWIARVNSLIHAKDAGARWAGLSLATQTSIMSRPLMMENAQSWTGAAMPLLSKSEPAAVLKAAVRLLLHMFSAALDIPEFQRQLATPNVPKFSAALLALAEKHENHAVKLFALDTLVALIPLFPTLHKALHGPLTGLCLRQLNGSAPQPTNAALLEAASRLYAVLPVTGGKVGAAALWRKELDETLAFAWTALLSVRTTFPHDARLYPPRSQQPSNEDPLVTVPLNIDRLRCATVILSDLLKFATARPVQVPVGALVKFCQALLSCTPEEKREQGFVDPSTRGLEEAAIPELWSLGCRTLIDLSTCIREHLSSSIPRFASILVFHLERSLTSKQRVYFLRGLISALTYSPALHHPILPTRITKTLLAILSILLPSQAEAQGDAVASATKSRKGKKRARDYEGDEVFKMADDVMCSSLAEGEMVLAAFDALCILLRNPYVAPATHSLACRFLLSVNASLPLLPPSQLSRDLHLHGRVLDKVQALSLEIGEGTSSAMSKSLGLVIHELRSAWYPQETDPQRALDLLIHPRLPPLVRSLPHVETLSLFRAEESTEEKEVREGLDIGAFGTHAAEAVDATAPVSATPAWSATSFTAPHMFPPQQLRLQPPTAPPSNPSVTSTSAPIQATAVTVPSAPAVTALPSITPVPASSSKVDAPLRVPASQPVAVPMDEDVDDEEIPSIDMGSDSE</sequence>
<keyword evidence="2" id="KW-1185">Reference proteome</keyword>
<reference evidence="1" key="1">
    <citation type="submission" date="2021-02" db="EMBL/GenBank/DDBJ databases">
        <authorList>
            <consortium name="DOE Joint Genome Institute"/>
            <person name="Ahrendt S."/>
            <person name="Looney B.P."/>
            <person name="Miyauchi S."/>
            <person name="Morin E."/>
            <person name="Drula E."/>
            <person name="Courty P.E."/>
            <person name="Chicoki N."/>
            <person name="Fauchery L."/>
            <person name="Kohler A."/>
            <person name="Kuo A."/>
            <person name="Labutti K."/>
            <person name="Pangilinan J."/>
            <person name="Lipzen A."/>
            <person name="Riley R."/>
            <person name="Andreopoulos W."/>
            <person name="He G."/>
            <person name="Johnson J."/>
            <person name="Barry K.W."/>
            <person name="Grigoriev I.V."/>
            <person name="Nagy L."/>
            <person name="Hibbett D."/>
            <person name="Henrissat B."/>
            <person name="Matheny P.B."/>
            <person name="Labbe J."/>
            <person name="Martin F."/>
        </authorList>
    </citation>
    <scope>NUCLEOTIDE SEQUENCE</scope>
    <source>
        <strain evidence="1">FP105234-sp</strain>
    </source>
</reference>
<name>A0ACB8S1F7_9AGAM</name>
<protein>
    <submittedName>
        <fullName evidence="1">Uncharacterized protein</fullName>
    </submittedName>
</protein>
<proteinExistence type="predicted"/>
<evidence type="ECO:0000313" key="1">
    <source>
        <dbReference type="EMBL" id="KAI0050180.1"/>
    </source>
</evidence>
<accession>A0ACB8S1F7</accession>
<gene>
    <name evidence="1" type="ORF">FA95DRAFT_1555880</name>
</gene>
<evidence type="ECO:0000313" key="2">
    <source>
        <dbReference type="Proteomes" id="UP000814033"/>
    </source>
</evidence>
<dbReference type="Proteomes" id="UP000814033">
    <property type="component" value="Unassembled WGS sequence"/>
</dbReference>
<dbReference type="EMBL" id="MU275864">
    <property type="protein sequence ID" value="KAI0050180.1"/>
    <property type="molecule type" value="Genomic_DNA"/>
</dbReference>
<organism evidence="1 2">
    <name type="scientific">Auriscalpium vulgare</name>
    <dbReference type="NCBI Taxonomy" id="40419"/>
    <lineage>
        <taxon>Eukaryota</taxon>
        <taxon>Fungi</taxon>
        <taxon>Dikarya</taxon>
        <taxon>Basidiomycota</taxon>
        <taxon>Agaricomycotina</taxon>
        <taxon>Agaricomycetes</taxon>
        <taxon>Russulales</taxon>
        <taxon>Auriscalpiaceae</taxon>
        <taxon>Auriscalpium</taxon>
    </lineage>
</organism>
<reference evidence="1" key="2">
    <citation type="journal article" date="2022" name="New Phytol.">
        <title>Evolutionary transition to the ectomycorrhizal habit in the genomes of a hyperdiverse lineage of mushroom-forming fungi.</title>
        <authorList>
            <person name="Looney B."/>
            <person name="Miyauchi S."/>
            <person name="Morin E."/>
            <person name="Drula E."/>
            <person name="Courty P.E."/>
            <person name="Kohler A."/>
            <person name="Kuo A."/>
            <person name="LaButti K."/>
            <person name="Pangilinan J."/>
            <person name="Lipzen A."/>
            <person name="Riley R."/>
            <person name="Andreopoulos W."/>
            <person name="He G."/>
            <person name="Johnson J."/>
            <person name="Nolan M."/>
            <person name="Tritt A."/>
            <person name="Barry K.W."/>
            <person name="Grigoriev I.V."/>
            <person name="Nagy L.G."/>
            <person name="Hibbett D."/>
            <person name="Henrissat B."/>
            <person name="Matheny P.B."/>
            <person name="Labbe J."/>
            <person name="Martin F.M."/>
        </authorList>
    </citation>
    <scope>NUCLEOTIDE SEQUENCE</scope>
    <source>
        <strain evidence="1">FP105234-sp</strain>
    </source>
</reference>
<comment type="caution">
    <text evidence="1">The sequence shown here is derived from an EMBL/GenBank/DDBJ whole genome shotgun (WGS) entry which is preliminary data.</text>
</comment>